<dbReference type="InterPro" id="IPR029044">
    <property type="entry name" value="Nucleotide-diphossugar_trans"/>
</dbReference>
<comment type="similarity">
    <text evidence="1">Belongs to the glycosyltransferase 2 family.</text>
</comment>
<evidence type="ECO:0000313" key="5">
    <source>
        <dbReference type="Proteomes" id="UP001500571"/>
    </source>
</evidence>
<evidence type="ECO:0000256" key="2">
    <source>
        <dbReference type="SAM" id="MobiDB-lite"/>
    </source>
</evidence>
<organism evidence="4 5">
    <name type="scientific">Nocardioides panacihumi</name>
    <dbReference type="NCBI Taxonomy" id="400774"/>
    <lineage>
        <taxon>Bacteria</taxon>
        <taxon>Bacillati</taxon>
        <taxon>Actinomycetota</taxon>
        <taxon>Actinomycetes</taxon>
        <taxon>Propionibacteriales</taxon>
        <taxon>Nocardioidaceae</taxon>
        <taxon>Nocardioides</taxon>
    </lineage>
</organism>
<gene>
    <name evidence="4" type="ORF">GCM10009798_05750</name>
</gene>
<accession>A0ABP5BN43</accession>
<evidence type="ECO:0000256" key="1">
    <source>
        <dbReference type="ARBA" id="ARBA00006739"/>
    </source>
</evidence>
<comment type="caution">
    <text evidence="4">The sequence shown here is derived from an EMBL/GenBank/DDBJ whole genome shotgun (WGS) entry which is preliminary data.</text>
</comment>
<dbReference type="Gene3D" id="3.90.550.10">
    <property type="entry name" value="Spore Coat Polysaccharide Biosynthesis Protein SpsA, Chain A"/>
    <property type="match status" value="1"/>
</dbReference>
<name>A0ABP5BN43_9ACTN</name>
<evidence type="ECO:0000259" key="3">
    <source>
        <dbReference type="Pfam" id="PF00535"/>
    </source>
</evidence>
<dbReference type="InterPro" id="IPR001173">
    <property type="entry name" value="Glyco_trans_2-like"/>
</dbReference>
<dbReference type="Pfam" id="PF00535">
    <property type="entry name" value="Glycos_transf_2"/>
    <property type="match status" value="1"/>
</dbReference>
<feature type="region of interest" description="Disordered" evidence="2">
    <location>
        <begin position="217"/>
        <end position="252"/>
    </location>
</feature>
<dbReference type="EMBL" id="BAAAPB010000001">
    <property type="protein sequence ID" value="GAA1949393.1"/>
    <property type="molecule type" value="Genomic_DNA"/>
</dbReference>
<sequence>MSIVVPALDAATNVYFVLRQLPDADEVILVDGGSSDGTPDAARQARPDATVLVRPGVSRAAALAAGIESATGDVIITLPLDGSADPEEIPAFVAALVDGADVVKGSRYAGSTRGRSAGDRALAWLGKRLHHADLTDPGCGFYGFWADQRDLLALASEEQGSWAEHVDVTVVCQLARGGARIVEVPSRRMAPLFGSDDMRGTSSFVLSARAMLDERRRARSVSASAPTTPAPPAAPAAPAAPTGVVDMGRTSA</sequence>
<evidence type="ECO:0000313" key="4">
    <source>
        <dbReference type="EMBL" id="GAA1949393.1"/>
    </source>
</evidence>
<protein>
    <recommendedName>
        <fullName evidence="3">Glycosyltransferase 2-like domain-containing protein</fullName>
    </recommendedName>
</protein>
<keyword evidence="5" id="KW-1185">Reference proteome</keyword>
<dbReference type="Proteomes" id="UP001500571">
    <property type="component" value="Unassembled WGS sequence"/>
</dbReference>
<dbReference type="RefSeq" id="WP_344042218.1">
    <property type="nucleotide sequence ID" value="NZ_BAAAPB010000001.1"/>
</dbReference>
<dbReference type="PANTHER" id="PTHR48090">
    <property type="entry name" value="UNDECAPRENYL-PHOSPHATE 4-DEOXY-4-FORMAMIDO-L-ARABINOSE TRANSFERASE-RELATED"/>
    <property type="match status" value="1"/>
</dbReference>
<dbReference type="InterPro" id="IPR050256">
    <property type="entry name" value="Glycosyltransferase_2"/>
</dbReference>
<feature type="domain" description="Glycosyltransferase 2-like" evidence="3">
    <location>
        <begin position="2"/>
        <end position="117"/>
    </location>
</feature>
<dbReference type="SUPFAM" id="SSF53448">
    <property type="entry name" value="Nucleotide-diphospho-sugar transferases"/>
    <property type="match status" value="1"/>
</dbReference>
<dbReference type="CDD" id="cd04179">
    <property type="entry name" value="DPM_DPG-synthase_like"/>
    <property type="match status" value="1"/>
</dbReference>
<reference evidence="5" key="1">
    <citation type="journal article" date="2019" name="Int. J. Syst. Evol. Microbiol.">
        <title>The Global Catalogue of Microorganisms (GCM) 10K type strain sequencing project: providing services to taxonomists for standard genome sequencing and annotation.</title>
        <authorList>
            <consortium name="The Broad Institute Genomics Platform"/>
            <consortium name="The Broad Institute Genome Sequencing Center for Infectious Disease"/>
            <person name="Wu L."/>
            <person name="Ma J."/>
        </authorList>
    </citation>
    <scope>NUCLEOTIDE SEQUENCE [LARGE SCALE GENOMIC DNA]</scope>
    <source>
        <strain evidence="5">JCM 15309</strain>
    </source>
</reference>
<proteinExistence type="inferred from homology"/>